<evidence type="ECO:0000313" key="1">
    <source>
        <dbReference type="EMBL" id="DAD95051.1"/>
    </source>
</evidence>
<reference evidence="1" key="1">
    <citation type="journal article" date="2021" name="Proc. Natl. Acad. Sci. U.S.A.">
        <title>A Catalog of Tens of Thousands of Viruses from Human Metagenomes Reveals Hidden Associations with Chronic Diseases.</title>
        <authorList>
            <person name="Tisza M.J."/>
            <person name="Buck C.B."/>
        </authorList>
    </citation>
    <scope>NUCLEOTIDE SEQUENCE</scope>
    <source>
        <strain evidence="1">CtGfF74</strain>
    </source>
</reference>
<sequence>MERKSIAGLTDSALEMLGYDKEKILKAVENCVIAMGGLTIAESKVARKHLDSVIEEMYKRSPDTLINTIQPRL</sequence>
<organism evidence="1">
    <name type="scientific">Siphoviridae sp. ctGfF74</name>
    <dbReference type="NCBI Taxonomy" id="2826223"/>
    <lineage>
        <taxon>Viruses</taxon>
        <taxon>Duplodnaviria</taxon>
        <taxon>Heunggongvirae</taxon>
        <taxon>Uroviricota</taxon>
        <taxon>Caudoviricetes</taxon>
    </lineage>
</organism>
<protein>
    <submittedName>
        <fullName evidence="1">RuvA, C-terminal domain</fullName>
    </submittedName>
</protein>
<dbReference type="EMBL" id="BK015188">
    <property type="protein sequence ID" value="DAD95051.1"/>
    <property type="molecule type" value="Genomic_DNA"/>
</dbReference>
<name>A0A8S5NLU2_9CAUD</name>
<accession>A0A8S5NLU2</accession>
<proteinExistence type="predicted"/>